<proteinExistence type="predicted"/>
<dbReference type="Proteomes" id="UP000001307">
    <property type="component" value="Unassembled WGS sequence"/>
</dbReference>
<sequence>MEKAPLTQCPSTCSNSVSNLEELTENRRSILKGLWQGRSETWWKWFCLPSPIASCFLARRMEVNRPLKFLILGIVLLTLSAIGHSMSAIYNFEIIKLEKMASESTDDVDIVPIEQEEEYLAVMSLTIGFIALMFAMIWLVIMCCLRRRFDKIRGHENCCYSCLLTFLCPSCSLAQMGTHLELENDSSVEKLLHV</sequence>
<reference evidence="2" key="1">
    <citation type="journal article" date="2010" name="Science">
        <title>Plasticity of animal genome architecture unmasked by rapid evolution of a pelagic tunicate.</title>
        <authorList>
            <person name="Denoeud F."/>
            <person name="Henriet S."/>
            <person name="Mungpakdee S."/>
            <person name="Aury J.M."/>
            <person name="Da Silva C."/>
            <person name="Brinkmann H."/>
            <person name="Mikhaleva J."/>
            <person name="Olsen L.C."/>
            <person name="Jubin C."/>
            <person name="Canestro C."/>
            <person name="Bouquet J.M."/>
            <person name="Danks G."/>
            <person name="Poulain J."/>
            <person name="Campsteijn C."/>
            <person name="Adamski M."/>
            <person name="Cross I."/>
            <person name="Yadetie F."/>
            <person name="Muffato M."/>
            <person name="Louis A."/>
            <person name="Butcher S."/>
            <person name="Tsagkogeorga G."/>
            <person name="Konrad A."/>
            <person name="Singh S."/>
            <person name="Jensen M.F."/>
            <person name="Cong E.H."/>
            <person name="Eikeseth-Otteraa H."/>
            <person name="Noel B."/>
            <person name="Anthouard V."/>
            <person name="Porcel B.M."/>
            <person name="Kachouri-Lafond R."/>
            <person name="Nishino A."/>
            <person name="Ugolini M."/>
            <person name="Chourrout P."/>
            <person name="Nishida H."/>
            <person name="Aasland R."/>
            <person name="Huzurbazar S."/>
            <person name="Westhof E."/>
            <person name="Delsuc F."/>
            <person name="Lehrach H."/>
            <person name="Reinhardt R."/>
            <person name="Weissenbach J."/>
            <person name="Roy S.W."/>
            <person name="Artiguenave F."/>
            <person name="Postlethwait J.H."/>
            <person name="Manak J.R."/>
            <person name="Thompson E.M."/>
            <person name="Jaillon O."/>
            <person name="Du Pasquier L."/>
            <person name="Boudinot P."/>
            <person name="Liberles D.A."/>
            <person name="Volff J.N."/>
            <person name="Philippe H."/>
            <person name="Lenhard B."/>
            <person name="Roest Crollius H."/>
            <person name="Wincker P."/>
            <person name="Chourrout D."/>
        </authorList>
    </citation>
    <scope>NUCLEOTIDE SEQUENCE [LARGE SCALE GENOMIC DNA]</scope>
</reference>
<keyword evidence="3" id="KW-1185">Reference proteome</keyword>
<organism evidence="2">
    <name type="scientific">Oikopleura dioica</name>
    <name type="common">Tunicate</name>
    <dbReference type="NCBI Taxonomy" id="34765"/>
    <lineage>
        <taxon>Eukaryota</taxon>
        <taxon>Metazoa</taxon>
        <taxon>Chordata</taxon>
        <taxon>Tunicata</taxon>
        <taxon>Appendicularia</taxon>
        <taxon>Copelata</taxon>
        <taxon>Oikopleuridae</taxon>
        <taxon>Oikopleura</taxon>
    </lineage>
</organism>
<evidence type="ECO:0000313" key="3">
    <source>
        <dbReference type="Proteomes" id="UP000001307"/>
    </source>
</evidence>
<feature type="transmembrane region" description="Helical" evidence="1">
    <location>
        <begin position="119"/>
        <end position="145"/>
    </location>
</feature>
<dbReference type="AlphaFoldDB" id="E4XGN9"/>
<feature type="transmembrane region" description="Helical" evidence="1">
    <location>
        <begin position="69"/>
        <end position="90"/>
    </location>
</feature>
<keyword evidence="1" id="KW-0472">Membrane</keyword>
<protein>
    <submittedName>
        <fullName evidence="2">Uncharacterized protein</fullName>
    </submittedName>
</protein>
<keyword evidence="1" id="KW-0812">Transmembrane</keyword>
<evidence type="ECO:0000313" key="2">
    <source>
        <dbReference type="EMBL" id="CBY09837.1"/>
    </source>
</evidence>
<keyword evidence="1" id="KW-1133">Transmembrane helix</keyword>
<dbReference type="InParanoid" id="E4XGN9"/>
<gene>
    <name evidence="2" type="ORF">GSOID_T00010652001</name>
</gene>
<dbReference type="EMBL" id="FN653048">
    <property type="protein sequence ID" value="CBY09837.1"/>
    <property type="molecule type" value="Genomic_DNA"/>
</dbReference>
<evidence type="ECO:0000256" key="1">
    <source>
        <dbReference type="SAM" id="Phobius"/>
    </source>
</evidence>
<accession>E4XGN9</accession>
<dbReference type="OrthoDB" id="1045822at2759"/>
<name>E4XGN9_OIKDI</name>